<feature type="non-terminal residue" evidence="6">
    <location>
        <position position="443"/>
    </location>
</feature>
<dbReference type="InterPro" id="IPR000719">
    <property type="entry name" value="Prot_kinase_dom"/>
</dbReference>
<dbReference type="InterPro" id="IPR001245">
    <property type="entry name" value="Ser-Thr/Tyr_kinase_cat_dom"/>
</dbReference>
<keyword evidence="3 6" id="KW-0418">Kinase</keyword>
<dbReference type="PANTHER" id="PTHR44329">
    <property type="entry name" value="SERINE/THREONINE-PROTEIN KINASE TNNI3K-RELATED"/>
    <property type="match status" value="1"/>
</dbReference>
<organism evidence="6 7">
    <name type="scientific">Glomus cerebriforme</name>
    <dbReference type="NCBI Taxonomy" id="658196"/>
    <lineage>
        <taxon>Eukaryota</taxon>
        <taxon>Fungi</taxon>
        <taxon>Fungi incertae sedis</taxon>
        <taxon>Mucoromycota</taxon>
        <taxon>Glomeromycotina</taxon>
        <taxon>Glomeromycetes</taxon>
        <taxon>Glomerales</taxon>
        <taxon>Glomeraceae</taxon>
        <taxon>Glomus</taxon>
    </lineage>
</organism>
<evidence type="ECO:0000256" key="4">
    <source>
        <dbReference type="ARBA" id="ARBA00022840"/>
    </source>
</evidence>
<dbReference type="PROSITE" id="PS50011">
    <property type="entry name" value="PROTEIN_KINASE_DOM"/>
    <property type="match status" value="1"/>
</dbReference>
<dbReference type="InterPro" id="IPR051681">
    <property type="entry name" value="Ser/Thr_Kinases-Pseudokinases"/>
</dbReference>
<dbReference type="PANTHER" id="PTHR44329:SF288">
    <property type="entry name" value="MITOGEN-ACTIVATED PROTEIN KINASE KINASE KINASE 20"/>
    <property type="match status" value="1"/>
</dbReference>
<proteinExistence type="predicted"/>
<dbReference type="AlphaFoldDB" id="A0A397SY28"/>
<dbReference type="OrthoDB" id="2135964at2759"/>
<evidence type="ECO:0000259" key="5">
    <source>
        <dbReference type="PROSITE" id="PS50011"/>
    </source>
</evidence>
<dbReference type="Pfam" id="PF07714">
    <property type="entry name" value="PK_Tyr_Ser-Thr"/>
    <property type="match status" value="1"/>
</dbReference>
<keyword evidence="2" id="KW-0547">Nucleotide-binding</keyword>
<sequence length="443" mass="51609">MCSDCYQVSYEFIFSSLAKETVPILYLPWWDTFYVCIICKAELSSGSIDQKWCSYCFIVYSGCRYCLTTNIIFGFTDQSQCKKCRKVTSITIFNTMIDIGYNVIDDFIYEKRNIIDKGNNAEYMKDINKYDDKPLNVYDFFKENLCTKFAPKTKIEWIPHYRIKNLIRIAEGGYSVIYQATWLDGGLYGAEYSSCYRKKNEVIVIKRFKDYINGQKHFLNELKSHYQCYNGSNGSDYIIRCYGIVKDPVTNEYMLAIQYANGGDLHNYLRDDFKNITWKEKLEIIQQVSIGLEDIHNVDFIHRDLHSGNILLTNLYQKKLWQIGDLGLSQHVNNTSSNNEIYGVIPYIAPEIFKGSAFSKESDVYCMGMIMWELTTGCKPFANVEHDHKLIYKIVDGVRPKITEDTPKCFASLMESCWNADPKKRPPITEVCEILKPWYNEKV</sequence>
<dbReference type="InterPro" id="IPR011009">
    <property type="entry name" value="Kinase-like_dom_sf"/>
</dbReference>
<dbReference type="STRING" id="658196.A0A397SY28"/>
<accession>A0A397SY28</accession>
<reference evidence="6 7" key="1">
    <citation type="submission" date="2018-06" db="EMBL/GenBank/DDBJ databases">
        <title>Comparative genomics reveals the genomic features of Rhizophagus irregularis, R. cerebriforme, R. diaphanum and Gigaspora rosea, and their symbiotic lifestyle signature.</title>
        <authorList>
            <person name="Morin E."/>
            <person name="San Clemente H."/>
            <person name="Chen E.C.H."/>
            <person name="De La Providencia I."/>
            <person name="Hainaut M."/>
            <person name="Kuo A."/>
            <person name="Kohler A."/>
            <person name="Murat C."/>
            <person name="Tang N."/>
            <person name="Roy S."/>
            <person name="Loubradou J."/>
            <person name="Henrissat B."/>
            <person name="Grigoriev I.V."/>
            <person name="Corradi N."/>
            <person name="Roux C."/>
            <person name="Martin F.M."/>
        </authorList>
    </citation>
    <scope>NUCLEOTIDE SEQUENCE [LARGE SCALE GENOMIC DNA]</scope>
    <source>
        <strain evidence="6 7">DAOM 227022</strain>
    </source>
</reference>
<dbReference type="EMBL" id="QKYT01000162">
    <property type="protein sequence ID" value="RIA91110.1"/>
    <property type="molecule type" value="Genomic_DNA"/>
</dbReference>
<keyword evidence="1" id="KW-0808">Transferase</keyword>
<evidence type="ECO:0000256" key="2">
    <source>
        <dbReference type="ARBA" id="ARBA00022741"/>
    </source>
</evidence>
<dbReference type="PRINTS" id="PR00109">
    <property type="entry name" value="TYRKINASE"/>
</dbReference>
<dbReference type="Gene3D" id="1.10.510.10">
    <property type="entry name" value="Transferase(Phosphotransferase) domain 1"/>
    <property type="match status" value="1"/>
</dbReference>
<gene>
    <name evidence="6" type="ORF">C1645_711755</name>
</gene>
<feature type="domain" description="Protein kinase" evidence="5">
    <location>
        <begin position="163"/>
        <end position="439"/>
    </location>
</feature>
<name>A0A397SY28_9GLOM</name>
<evidence type="ECO:0000256" key="1">
    <source>
        <dbReference type="ARBA" id="ARBA00022679"/>
    </source>
</evidence>
<comment type="caution">
    <text evidence="6">The sequence shown here is derived from an EMBL/GenBank/DDBJ whole genome shotgun (WGS) entry which is preliminary data.</text>
</comment>
<dbReference type="GO" id="GO:0004674">
    <property type="term" value="F:protein serine/threonine kinase activity"/>
    <property type="evidence" value="ECO:0007669"/>
    <property type="project" value="TreeGrafter"/>
</dbReference>
<protein>
    <submittedName>
        <fullName evidence="6">Kinase-like domain-containing protein</fullName>
    </submittedName>
</protein>
<dbReference type="GO" id="GO:0005524">
    <property type="term" value="F:ATP binding"/>
    <property type="evidence" value="ECO:0007669"/>
    <property type="project" value="UniProtKB-KW"/>
</dbReference>
<dbReference type="Proteomes" id="UP000265703">
    <property type="component" value="Unassembled WGS sequence"/>
</dbReference>
<keyword evidence="4" id="KW-0067">ATP-binding</keyword>
<evidence type="ECO:0000256" key="3">
    <source>
        <dbReference type="ARBA" id="ARBA00022777"/>
    </source>
</evidence>
<dbReference type="SUPFAM" id="SSF56112">
    <property type="entry name" value="Protein kinase-like (PK-like)"/>
    <property type="match status" value="1"/>
</dbReference>
<keyword evidence="7" id="KW-1185">Reference proteome</keyword>
<evidence type="ECO:0000313" key="7">
    <source>
        <dbReference type="Proteomes" id="UP000265703"/>
    </source>
</evidence>
<evidence type="ECO:0000313" key="6">
    <source>
        <dbReference type="EMBL" id="RIA91110.1"/>
    </source>
</evidence>